<dbReference type="GO" id="GO:0005929">
    <property type="term" value="C:cilium"/>
    <property type="evidence" value="ECO:0007669"/>
    <property type="project" value="UniProtKB-UniRule"/>
</dbReference>
<evidence type="ECO:0000256" key="2">
    <source>
        <dbReference type="ARBA" id="ARBA00004123"/>
    </source>
</evidence>
<dbReference type="InterPro" id="IPR042541">
    <property type="entry name" value="BART_sf"/>
</dbReference>
<feature type="compositionally biased region" description="Basic and acidic residues" evidence="13">
    <location>
        <begin position="157"/>
        <end position="171"/>
    </location>
</feature>
<dbReference type="GO" id="GO:0005813">
    <property type="term" value="C:centrosome"/>
    <property type="evidence" value="ECO:0007669"/>
    <property type="project" value="UniProtKB-SubCell"/>
</dbReference>
<evidence type="ECO:0000256" key="12">
    <source>
        <dbReference type="RuleBase" id="RU367099"/>
    </source>
</evidence>
<dbReference type="GO" id="GO:0051457">
    <property type="term" value="P:maintenance of protein location in nucleus"/>
    <property type="evidence" value="ECO:0007669"/>
    <property type="project" value="TreeGrafter"/>
</dbReference>
<proteinExistence type="inferred from homology"/>
<keyword evidence="11 12" id="KW-0966">Cell projection</keyword>
<keyword evidence="8 12" id="KW-0496">Mitochondrion</keyword>
<keyword evidence="6 12" id="KW-0963">Cytoplasm</keyword>
<keyword evidence="10 12" id="KW-0539">Nucleus</keyword>
<evidence type="ECO:0000313" key="15">
    <source>
        <dbReference type="EMBL" id="PFX20927.1"/>
    </source>
</evidence>
<dbReference type="Proteomes" id="UP000225706">
    <property type="component" value="Unassembled WGS sequence"/>
</dbReference>
<dbReference type="InterPro" id="IPR023379">
    <property type="entry name" value="BART_dom"/>
</dbReference>
<feature type="region of interest" description="Disordered" evidence="13">
    <location>
        <begin position="143"/>
        <end position="178"/>
    </location>
</feature>
<comment type="function">
    <text evidence="12">Plays a role as an effector of the ADP-ribosylation factor-like protein 2, ARL2.</text>
</comment>
<reference evidence="16" key="1">
    <citation type="journal article" date="2017" name="bioRxiv">
        <title>Comparative analysis of the genomes of Stylophora pistillata and Acropora digitifera provides evidence for extensive differences between species of corals.</title>
        <authorList>
            <person name="Voolstra C.R."/>
            <person name="Li Y."/>
            <person name="Liew Y.J."/>
            <person name="Baumgarten S."/>
            <person name="Zoccola D."/>
            <person name="Flot J.-F."/>
            <person name="Tambutte S."/>
            <person name="Allemand D."/>
            <person name="Aranda M."/>
        </authorList>
    </citation>
    <scope>NUCLEOTIDE SEQUENCE [LARGE SCALE GENOMIC DNA]</scope>
</reference>
<evidence type="ECO:0000256" key="10">
    <source>
        <dbReference type="ARBA" id="ARBA00023242"/>
    </source>
</evidence>
<evidence type="ECO:0000256" key="6">
    <source>
        <dbReference type="ARBA" id="ARBA00022490"/>
    </source>
</evidence>
<dbReference type="OrthoDB" id="302784at2759"/>
<sequence length="178" mass="20907">MADFKQLELDEDLATGRSSRSDKKFDTTVGHIEDIIMEEKFQSMQHDFKEKYYQHFTDEEENKLIYMDIFKEYVSLVENYIEEELKKRISGFSMEEFSKSLESRQDQIGGDIFEMLMSFTDFLTFKEMFLEYKSEKEGTGMDFSDLLTITSSGTSPSDEHHRMQVDPESPREGPSSSR</sequence>
<accession>A0A2B4RX54</accession>
<evidence type="ECO:0000256" key="11">
    <source>
        <dbReference type="ARBA" id="ARBA00023273"/>
    </source>
</evidence>
<keyword evidence="7 12" id="KW-0969">Cilium</keyword>
<evidence type="ECO:0000256" key="7">
    <source>
        <dbReference type="ARBA" id="ARBA00023069"/>
    </source>
</evidence>
<evidence type="ECO:0000256" key="4">
    <source>
        <dbReference type="ARBA" id="ARBA00009880"/>
    </source>
</evidence>
<dbReference type="PANTHER" id="PTHR15487:SF4">
    <property type="entry name" value="ADP-RIBOSYLATION FACTOR-LIKE PROTEIN 2-BINDING PROTEIN"/>
    <property type="match status" value="1"/>
</dbReference>
<evidence type="ECO:0000259" key="14">
    <source>
        <dbReference type="Pfam" id="PF11527"/>
    </source>
</evidence>
<evidence type="ECO:0000256" key="9">
    <source>
        <dbReference type="ARBA" id="ARBA00023212"/>
    </source>
</evidence>
<organism evidence="15 16">
    <name type="scientific">Stylophora pistillata</name>
    <name type="common">Smooth cauliflower coral</name>
    <dbReference type="NCBI Taxonomy" id="50429"/>
    <lineage>
        <taxon>Eukaryota</taxon>
        <taxon>Metazoa</taxon>
        <taxon>Cnidaria</taxon>
        <taxon>Anthozoa</taxon>
        <taxon>Hexacorallia</taxon>
        <taxon>Scleractinia</taxon>
        <taxon>Astrocoeniina</taxon>
        <taxon>Pocilloporidae</taxon>
        <taxon>Stylophora</taxon>
    </lineage>
</organism>
<dbReference type="PANTHER" id="PTHR15487">
    <property type="entry name" value="ADP-RIBOSYLATION FACTOR-LIKE PROTEIN 2-BINDING PROTEIN"/>
    <property type="match status" value="1"/>
</dbReference>
<feature type="compositionally biased region" description="Polar residues" evidence="13">
    <location>
        <begin position="147"/>
        <end position="156"/>
    </location>
</feature>
<dbReference type="Pfam" id="PF11527">
    <property type="entry name" value="ARL2_Bind_BART"/>
    <property type="match status" value="1"/>
</dbReference>
<evidence type="ECO:0000256" key="5">
    <source>
        <dbReference type="ARBA" id="ARBA00014849"/>
    </source>
</evidence>
<gene>
    <name evidence="15" type="primary">ARL2BP</name>
    <name evidence="15" type="ORF">AWC38_SpisGene14618</name>
</gene>
<evidence type="ECO:0000256" key="3">
    <source>
        <dbReference type="ARBA" id="ARBA00004300"/>
    </source>
</evidence>
<comment type="caution">
    <text evidence="15">The sequence shown here is derived from an EMBL/GenBank/DDBJ whole genome shotgun (WGS) entry which is preliminary data.</text>
</comment>
<feature type="domain" description="BART" evidence="14">
    <location>
        <begin position="24"/>
        <end position="138"/>
    </location>
</feature>
<name>A0A2B4RX54_STYPI</name>
<dbReference type="GO" id="GO:0005634">
    <property type="term" value="C:nucleus"/>
    <property type="evidence" value="ECO:0007669"/>
    <property type="project" value="UniProtKB-SubCell"/>
</dbReference>
<dbReference type="EMBL" id="LSMT01000298">
    <property type="protein sequence ID" value="PFX20927.1"/>
    <property type="molecule type" value="Genomic_DNA"/>
</dbReference>
<evidence type="ECO:0000256" key="8">
    <source>
        <dbReference type="ARBA" id="ARBA00023128"/>
    </source>
</evidence>
<dbReference type="STRING" id="50429.A0A2B4RX54"/>
<comment type="similarity">
    <text evidence="4 12">Belongs to the ARL2BP family.</text>
</comment>
<dbReference type="GO" id="GO:0005758">
    <property type="term" value="C:mitochondrial intermembrane space"/>
    <property type="evidence" value="ECO:0007669"/>
    <property type="project" value="UniProtKB-SubCell"/>
</dbReference>
<protein>
    <recommendedName>
        <fullName evidence="5 12">ADP-ribosylation factor-like protein 2-binding protein</fullName>
        <shortName evidence="12">ARF-like 2-binding protein</shortName>
    </recommendedName>
</protein>
<dbReference type="Gene3D" id="1.20.1520.10">
    <property type="entry name" value="ADP-ribosylation factor-like 2-binding protein, domain"/>
    <property type="match status" value="1"/>
</dbReference>
<keyword evidence="9 12" id="KW-0206">Cytoskeleton</keyword>
<comment type="subcellular location">
    <subcellularLocation>
        <location evidence="1 12">Cytoplasm</location>
        <location evidence="1 12">Cytoskeleton</location>
        <location evidence="1 12">Cilium basal body</location>
    </subcellularLocation>
    <subcellularLocation>
        <location evidence="3 12">Cytoplasm</location>
        <location evidence="3 12">Cytoskeleton</location>
        <location evidence="3 12">Microtubule organizing center</location>
        <location evidence="3 12">Centrosome</location>
    </subcellularLocation>
    <subcellularLocation>
        <location evidence="12">Cytoplasm</location>
    </subcellularLocation>
    <subcellularLocation>
        <location evidence="2 12">Nucleus</location>
    </subcellularLocation>
    <subcellularLocation>
        <location evidence="12">Mitochondrion intermembrane space</location>
    </subcellularLocation>
</comment>
<dbReference type="AlphaFoldDB" id="A0A2B4RX54"/>
<evidence type="ECO:0000256" key="13">
    <source>
        <dbReference type="SAM" id="MobiDB-lite"/>
    </source>
</evidence>
<dbReference type="InterPro" id="IPR038849">
    <property type="entry name" value="ARL2BP"/>
</dbReference>
<evidence type="ECO:0000256" key="1">
    <source>
        <dbReference type="ARBA" id="ARBA00004120"/>
    </source>
</evidence>
<evidence type="ECO:0000313" key="16">
    <source>
        <dbReference type="Proteomes" id="UP000225706"/>
    </source>
</evidence>
<keyword evidence="16" id="KW-1185">Reference proteome</keyword>